<evidence type="ECO:0000259" key="7">
    <source>
        <dbReference type="PROSITE" id="PS51146"/>
    </source>
</evidence>
<reference evidence="9" key="1">
    <citation type="submission" date="2019-08" db="EMBL/GenBank/DDBJ databases">
        <title>Limnoglobus roseus gen. nov., sp. nov., a novel freshwater planctomycete with a giant genome from the family Gemmataceae.</title>
        <authorList>
            <person name="Kulichevskaya I.S."/>
            <person name="Naumoff D.G."/>
            <person name="Miroshnikov K."/>
            <person name="Ivanova A."/>
            <person name="Philippov D.A."/>
            <person name="Hakobyan A."/>
            <person name="Rijpstra I.C."/>
            <person name="Sinninghe Damste J.S."/>
            <person name="Liesack W."/>
            <person name="Dedysh S.N."/>
        </authorList>
    </citation>
    <scope>NUCLEOTIDE SEQUENCE [LARGE SCALE GENOMIC DNA]</scope>
    <source>
        <strain evidence="9">PX52</strain>
    </source>
</reference>
<dbReference type="GO" id="GO:0004674">
    <property type="term" value="F:protein serine/threonine kinase activity"/>
    <property type="evidence" value="ECO:0007669"/>
    <property type="project" value="UniProtKB-EC"/>
</dbReference>
<dbReference type="InterPro" id="IPR027417">
    <property type="entry name" value="P-loop_NTPase"/>
</dbReference>
<dbReference type="SUPFAM" id="SSF52540">
    <property type="entry name" value="P-loop containing nucleoside triphosphate hydrolases"/>
    <property type="match status" value="2"/>
</dbReference>
<gene>
    <name evidence="8" type="ORF">PX52LOC_04737</name>
</gene>
<evidence type="ECO:0000256" key="3">
    <source>
        <dbReference type="ARBA" id="ARBA00022679"/>
    </source>
</evidence>
<dbReference type="Pfam" id="PF06745">
    <property type="entry name" value="ATPase"/>
    <property type="match status" value="2"/>
</dbReference>
<accession>A0A5C1AHT5</accession>
<dbReference type="PIRSF" id="PIRSF039117">
    <property type="entry name" value="KaiC"/>
    <property type="match status" value="1"/>
</dbReference>
<name>A0A5C1AHT5_9BACT</name>
<dbReference type="OrthoDB" id="9783783at2"/>
<dbReference type="PROSITE" id="PS51146">
    <property type="entry name" value="KAIC"/>
    <property type="match status" value="2"/>
</dbReference>
<dbReference type="EMBL" id="CP042425">
    <property type="protein sequence ID" value="QEL17737.1"/>
    <property type="molecule type" value="Genomic_DNA"/>
</dbReference>
<evidence type="ECO:0000313" key="9">
    <source>
        <dbReference type="Proteomes" id="UP000324974"/>
    </source>
</evidence>
<dbReference type="EC" id="2.7.11.1" evidence="1"/>
<proteinExistence type="predicted"/>
<evidence type="ECO:0000256" key="4">
    <source>
        <dbReference type="ARBA" id="ARBA00022737"/>
    </source>
</evidence>
<feature type="domain" description="KaiC" evidence="7">
    <location>
        <begin position="251"/>
        <end position="484"/>
    </location>
</feature>
<keyword evidence="2" id="KW-0597">Phosphoprotein</keyword>
<keyword evidence="6" id="KW-0378">Hydrolase</keyword>
<keyword evidence="4" id="KW-0677">Repeat</keyword>
<dbReference type="Gene3D" id="3.40.50.300">
    <property type="entry name" value="P-loop containing nucleotide triphosphate hydrolases"/>
    <property type="match status" value="2"/>
</dbReference>
<dbReference type="InterPro" id="IPR030665">
    <property type="entry name" value="KaiC"/>
</dbReference>
<dbReference type="InterPro" id="IPR003593">
    <property type="entry name" value="AAA+_ATPase"/>
</dbReference>
<dbReference type="AlphaFoldDB" id="A0A5C1AHT5"/>
<evidence type="ECO:0000313" key="8">
    <source>
        <dbReference type="EMBL" id="QEL17737.1"/>
    </source>
</evidence>
<evidence type="ECO:0000256" key="5">
    <source>
        <dbReference type="ARBA" id="ARBA00022777"/>
    </source>
</evidence>
<keyword evidence="5" id="KW-0418">Kinase</keyword>
<organism evidence="8 9">
    <name type="scientific">Limnoglobus roseus</name>
    <dbReference type="NCBI Taxonomy" id="2598579"/>
    <lineage>
        <taxon>Bacteria</taxon>
        <taxon>Pseudomonadati</taxon>
        <taxon>Planctomycetota</taxon>
        <taxon>Planctomycetia</taxon>
        <taxon>Gemmatales</taxon>
        <taxon>Gemmataceae</taxon>
        <taxon>Limnoglobus</taxon>
    </lineage>
</organism>
<feature type="domain" description="KaiC" evidence="7">
    <location>
        <begin position="9"/>
        <end position="249"/>
    </location>
</feature>
<dbReference type="PANTHER" id="PTHR42926">
    <property type="match status" value="1"/>
</dbReference>
<keyword evidence="9" id="KW-1185">Reference proteome</keyword>
<dbReference type="GO" id="GO:0005524">
    <property type="term" value="F:ATP binding"/>
    <property type="evidence" value="ECO:0007669"/>
    <property type="project" value="InterPro"/>
</dbReference>
<dbReference type="RefSeq" id="WP_149112305.1">
    <property type="nucleotide sequence ID" value="NZ_CP042425.1"/>
</dbReference>
<dbReference type="GO" id="GO:0016787">
    <property type="term" value="F:hydrolase activity"/>
    <property type="evidence" value="ECO:0007669"/>
    <property type="project" value="UniProtKB-KW"/>
</dbReference>
<dbReference type="KEGG" id="lrs:PX52LOC_04737"/>
<dbReference type="InterPro" id="IPR014774">
    <property type="entry name" value="KaiC-like_dom"/>
</dbReference>
<dbReference type="Proteomes" id="UP000324974">
    <property type="component" value="Chromosome"/>
</dbReference>
<keyword evidence="3" id="KW-0808">Transferase</keyword>
<protein>
    <recommendedName>
        <fullName evidence="1">non-specific serine/threonine protein kinase</fullName>
        <ecNumber evidence="1">2.7.11.1</ecNumber>
    </recommendedName>
</protein>
<evidence type="ECO:0000256" key="1">
    <source>
        <dbReference type="ARBA" id="ARBA00012513"/>
    </source>
</evidence>
<evidence type="ECO:0000256" key="2">
    <source>
        <dbReference type="ARBA" id="ARBA00022553"/>
    </source>
</evidence>
<dbReference type="SMART" id="SM00382">
    <property type="entry name" value="AAA"/>
    <property type="match status" value="2"/>
</dbReference>
<sequence>MNNQIDSAELVPTGVPGLDDILQGGLPKGHLYLVEGDAGAGKTTLGLQFLLEGKRRGEKTLWISLSETEAQLRGTALSHKWDLSGIELRNLTHTGNGVPDGQYSFFSPADIELNDVTKAVMEVAEAVRPDRIVFDPFSDIKLLARDPLRYRRQVLELREYFVRRKCTVLLIQERTSEDSYRDPSAEGVVQGVLALYQASPDFGRQRRRLRVHKLRGVAFREGFHDVSILTGGMHVYPRLIAADHAEAPKDEEVSTGLPEFDAMLGGGIDRGASILIMGPAGVGKSTISSQLSVSTVKRGESVAVFLFDETERAYVSRGEGLGMGVKELIEGGRLKVRQVDPAEFTPGEFAHTVRREVEKNDVRLVVIDSLNGYLNGMPDERHLSMHLHELLTYLSYQNVVTVLTMNQHGFMGDSVVAPVDVSYLADAALLLRYFEAEGAVRRAASVMKRRCGPHEVHIREMTITNKGVQIGRVLTEFRGVLTGQPDFTGQSSGLSRAAAKGARNG</sequence>
<dbReference type="InterPro" id="IPR010624">
    <property type="entry name" value="KaiC_dom"/>
</dbReference>
<evidence type="ECO:0000256" key="6">
    <source>
        <dbReference type="ARBA" id="ARBA00022801"/>
    </source>
</evidence>
<dbReference type="InterPro" id="IPR051347">
    <property type="entry name" value="Circadian_clock_KaiC-rel"/>
</dbReference>
<dbReference type="PANTHER" id="PTHR42926:SF1">
    <property type="entry name" value="CIRCADIAN CLOCK OSCILLATOR PROTEIN KAIC 1"/>
    <property type="match status" value="1"/>
</dbReference>